<dbReference type="InterPro" id="IPR001789">
    <property type="entry name" value="Sig_transdc_resp-reg_receiver"/>
</dbReference>
<dbReference type="InterPro" id="IPR003661">
    <property type="entry name" value="HisK_dim/P_dom"/>
</dbReference>
<keyword evidence="7" id="KW-0067">ATP-binding</keyword>
<dbReference type="SUPFAM" id="SSF47384">
    <property type="entry name" value="Homodimeric domain of signal transducing histidine kinase"/>
    <property type="match status" value="1"/>
</dbReference>
<keyword evidence="3 11" id="KW-0597">Phosphoprotein</keyword>
<dbReference type="EMBL" id="JACYFG010000013">
    <property type="protein sequence ID" value="MBD5779721.1"/>
    <property type="molecule type" value="Genomic_DNA"/>
</dbReference>
<dbReference type="Pfam" id="PF02518">
    <property type="entry name" value="HATPase_c"/>
    <property type="match status" value="1"/>
</dbReference>
<feature type="modified residue" description="4-aspartylphosphate" evidence="11">
    <location>
        <position position="500"/>
    </location>
</feature>
<dbReference type="Proteomes" id="UP000622317">
    <property type="component" value="Unassembled WGS sequence"/>
</dbReference>
<evidence type="ECO:0000259" key="12">
    <source>
        <dbReference type="PROSITE" id="PS50109"/>
    </source>
</evidence>
<evidence type="ECO:0000256" key="10">
    <source>
        <dbReference type="ARBA" id="ARBA00068150"/>
    </source>
</evidence>
<dbReference type="RefSeq" id="WP_191616852.1">
    <property type="nucleotide sequence ID" value="NZ_JACYFG010000013.1"/>
</dbReference>
<dbReference type="FunFam" id="1.10.287.130:FF:000002">
    <property type="entry name" value="Two-component osmosensing histidine kinase"/>
    <property type="match status" value="1"/>
</dbReference>
<dbReference type="PROSITE" id="PS50109">
    <property type="entry name" value="HIS_KIN"/>
    <property type="match status" value="1"/>
</dbReference>
<dbReference type="FunFam" id="3.30.565.10:FF:000010">
    <property type="entry name" value="Sensor histidine kinase RcsC"/>
    <property type="match status" value="1"/>
</dbReference>
<keyword evidence="5" id="KW-0547">Nucleotide-binding</keyword>
<dbReference type="GO" id="GO:0000155">
    <property type="term" value="F:phosphorelay sensor kinase activity"/>
    <property type="evidence" value="ECO:0007669"/>
    <property type="project" value="InterPro"/>
</dbReference>
<dbReference type="Pfam" id="PF00512">
    <property type="entry name" value="HisKA"/>
    <property type="match status" value="1"/>
</dbReference>
<evidence type="ECO:0000256" key="8">
    <source>
        <dbReference type="ARBA" id="ARBA00023012"/>
    </source>
</evidence>
<evidence type="ECO:0000256" key="7">
    <source>
        <dbReference type="ARBA" id="ARBA00022840"/>
    </source>
</evidence>
<evidence type="ECO:0000256" key="2">
    <source>
        <dbReference type="ARBA" id="ARBA00012438"/>
    </source>
</evidence>
<dbReference type="Gene3D" id="3.40.50.2300">
    <property type="match status" value="1"/>
</dbReference>
<feature type="domain" description="Histidine kinase" evidence="12">
    <location>
        <begin position="205"/>
        <end position="426"/>
    </location>
</feature>
<dbReference type="CDD" id="cd17546">
    <property type="entry name" value="REC_hyHK_CKI1_RcsC-like"/>
    <property type="match status" value="1"/>
</dbReference>
<organism evidence="14 15">
    <name type="scientific">Pelagicoccus enzymogenes</name>
    <dbReference type="NCBI Taxonomy" id="2773457"/>
    <lineage>
        <taxon>Bacteria</taxon>
        <taxon>Pseudomonadati</taxon>
        <taxon>Verrucomicrobiota</taxon>
        <taxon>Opitutia</taxon>
        <taxon>Puniceicoccales</taxon>
        <taxon>Pelagicoccaceae</taxon>
        <taxon>Pelagicoccus</taxon>
    </lineage>
</organism>
<dbReference type="SUPFAM" id="SSF52172">
    <property type="entry name" value="CheY-like"/>
    <property type="match status" value="1"/>
</dbReference>
<evidence type="ECO:0000256" key="1">
    <source>
        <dbReference type="ARBA" id="ARBA00000085"/>
    </source>
</evidence>
<comment type="caution">
    <text evidence="14">The sequence shown here is derived from an EMBL/GenBank/DDBJ whole genome shotgun (WGS) entry which is preliminary data.</text>
</comment>
<keyword evidence="8" id="KW-0902">Two-component regulatory system</keyword>
<dbReference type="GO" id="GO:0005524">
    <property type="term" value="F:ATP binding"/>
    <property type="evidence" value="ECO:0007669"/>
    <property type="project" value="UniProtKB-KW"/>
</dbReference>
<dbReference type="SMART" id="SM00387">
    <property type="entry name" value="HATPase_c"/>
    <property type="match status" value="1"/>
</dbReference>
<dbReference type="Pfam" id="PF00072">
    <property type="entry name" value="Response_reg"/>
    <property type="match status" value="1"/>
</dbReference>
<dbReference type="PROSITE" id="PS50110">
    <property type="entry name" value="RESPONSE_REGULATORY"/>
    <property type="match status" value="1"/>
</dbReference>
<evidence type="ECO:0000256" key="5">
    <source>
        <dbReference type="ARBA" id="ARBA00022741"/>
    </source>
</evidence>
<dbReference type="InterPro" id="IPR004358">
    <property type="entry name" value="Sig_transdc_His_kin-like_C"/>
</dbReference>
<comment type="subunit">
    <text evidence="9">At low DSF concentrations, interacts with RpfF.</text>
</comment>
<dbReference type="PANTHER" id="PTHR45339:SF1">
    <property type="entry name" value="HYBRID SIGNAL TRANSDUCTION HISTIDINE KINASE J"/>
    <property type="match status" value="1"/>
</dbReference>
<gene>
    <name evidence="14" type="ORF">IEN85_09470</name>
</gene>
<reference evidence="14" key="1">
    <citation type="submission" date="2020-09" db="EMBL/GenBank/DDBJ databases">
        <title>Pelagicoccus enzymogenes sp. nov. with an EPS production, isolated from marine sediment.</title>
        <authorList>
            <person name="Feng X."/>
        </authorList>
    </citation>
    <scope>NUCLEOTIDE SEQUENCE</scope>
    <source>
        <strain evidence="14">NFK12</strain>
    </source>
</reference>
<dbReference type="PRINTS" id="PR00344">
    <property type="entry name" value="BCTRLSENSOR"/>
</dbReference>
<dbReference type="SMART" id="SM00448">
    <property type="entry name" value="REC"/>
    <property type="match status" value="1"/>
</dbReference>
<proteinExistence type="predicted"/>
<accession>A0A927F9I4</accession>
<name>A0A927F9I4_9BACT</name>
<evidence type="ECO:0000256" key="6">
    <source>
        <dbReference type="ARBA" id="ARBA00022777"/>
    </source>
</evidence>
<dbReference type="Gene3D" id="1.10.287.130">
    <property type="match status" value="1"/>
</dbReference>
<evidence type="ECO:0000313" key="15">
    <source>
        <dbReference type="Proteomes" id="UP000622317"/>
    </source>
</evidence>
<dbReference type="PANTHER" id="PTHR45339">
    <property type="entry name" value="HYBRID SIGNAL TRANSDUCTION HISTIDINE KINASE J"/>
    <property type="match status" value="1"/>
</dbReference>
<dbReference type="InterPro" id="IPR036890">
    <property type="entry name" value="HATPase_C_sf"/>
</dbReference>
<dbReference type="InterPro" id="IPR036097">
    <property type="entry name" value="HisK_dim/P_sf"/>
</dbReference>
<dbReference type="CDD" id="cd00082">
    <property type="entry name" value="HisKA"/>
    <property type="match status" value="1"/>
</dbReference>
<evidence type="ECO:0000313" key="14">
    <source>
        <dbReference type="EMBL" id="MBD5779721.1"/>
    </source>
</evidence>
<sequence length="577" mass="64449">MDPRPPDKHEHVQSRFETLDFFQRKLREATNLREVIQIAENELDSIQDFATIGFYLVDEKDGGFELHKTRPTTQYASFQSVVRSAIRQGAFAWALRQQKPLFWADDKTGKKLILHALSTRDRTLGMFIGLFEDVDPSEQHNIVLNQISLTLTLTATTLDALVLRSELQSQNRSLEETVNKRTAAFLKAKEEAEKANLAKSEFLAMMSHELRTPMNGVIGFASLLLETKIDEEQRDFVETIRTSGDSLLSIINDILDFSKIEAGREELELVSFSLKQLLGEVLNLTSPIASGKNLTLDLDYSETLPEFVIGDPGKVRQVILNLVSNAIKFTSKGEVRIRARADESSGTHSIVRISVIDTGIGIPEDVRQRLFQPFTQADSSTRRKHGGTGLGLVISKRLAEMMGGDITIQSEPGAGSTFTFTAYLEPSVQQEEQFFDHVLHAEPSTERTTRKVLVAEDNLGNQKLILGMLKRIGFSADTASNGLEALDLFSKRRYDLVLMDCQMPEMDGFETTRGIRGIEEKTGGHTPIIALTAMSLTGARERCIEAGMDDYLSKPLEIKPLIATLSKWSKPKEDSDH</sequence>
<evidence type="ECO:0000256" key="9">
    <source>
        <dbReference type="ARBA" id="ARBA00064003"/>
    </source>
</evidence>
<dbReference type="EC" id="2.7.13.3" evidence="2"/>
<dbReference type="AlphaFoldDB" id="A0A927F9I4"/>
<dbReference type="InterPro" id="IPR003594">
    <property type="entry name" value="HATPase_dom"/>
</dbReference>
<keyword evidence="6" id="KW-0418">Kinase</keyword>
<dbReference type="SUPFAM" id="SSF55874">
    <property type="entry name" value="ATPase domain of HSP90 chaperone/DNA topoisomerase II/histidine kinase"/>
    <property type="match status" value="1"/>
</dbReference>
<evidence type="ECO:0000256" key="3">
    <source>
        <dbReference type="ARBA" id="ARBA00022553"/>
    </source>
</evidence>
<evidence type="ECO:0000256" key="4">
    <source>
        <dbReference type="ARBA" id="ARBA00022679"/>
    </source>
</evidence>
<dbReference type="InterPro" id="IPR005467">
    <property type="entry name" value="His_kinase_dom"/>
</dbReference>
<keyword evidence="4" id="KW-0808">Transferase</keyword>
<dbReference type="Gene3D" id="3.30.565.10">
    <property type="entry name" value="Histidine kinase-like ATPase, C-terminal domain"/>
    <property type="match status" value="1"/>
</dbReference>
<keyword evidence="15" id="KW-1185">Reference proteome</keyword>
<evidence type="ECO:0000256" key="11">
    <source>
        <dbReference type="PROSITE-ProRule" id="PRU00169"/>
    </source>
</evidence>
<protein>
    <recommendedName>
        <fullName evidence="10">Sensory/regulatory protein RpfC</fullName>
        <ecNumber evidence="2">2.7.13.3</ecNumber>
    </recommendedName>
</protein>
<dbReference type="SMART" id="SM00388">
    <property type="entry name" value="HisKA"/>
    <property type="match status" value="1"/>
</dbReference>
<dbReference type="CDD" id="cd16922">
    <property type="entry name" value="HATPase_EvgS-ArcB-TorS-like"/>
    <property type="match status" value="1"/>
</dbReference>
<feature type="domain" description="Response regulatory" evidence="13">
    <location>
        <begin position="451"/>
        <end position="569"/>
    </location>
</feature>
<dbReference type="InterPro" id="IPR011006">
    <property type="entry name" value="CheY-like_superfamily"/>
</dbReference>
<evidence type="ECO:0000259" key="13">
    <source>
        <dbReference type="PROSITE" id="PS50110"/>
    </source>
</evidence>
<comment type="catalytic activity">
    <reaction evidence="1">
        <text>ATP + protein L-histidine = ADP + protein N-phospho-L-histidine.</text>
        <dbReference type="EC" id="2.7.13.3"/>
    </reaction>
</comment>